<organism evidence="2">
    <name type="scientific">Burkholderia phage vB_BgluM-SURPRISE13</name>
    <dbReference type="NCBI Taxonomy" id="3159457"/>
    <lineage>
        <taxon>Viruses</taxon>
    </lineage>
</organism>
<accession>A0AAU7PF67</accession>
<reference evidence="2" key="1">
    <citation type="submission" date="2024-05" db="EMBL/GenBank/DDBJ databases">
        <title>Isolation and characterization of the novel Burkholderia jumbo bacteriophage Surprise13.</title>
        <authorList>
            <person name="Supina B.S.I."/>
            <person name="Dennis J."/>
        </authorList>
    </citation>
    <scope>NUCLEOTIDE SEQUENCE</scope>
</reference>
<dbReference type="EMBL" id="PP856017">
    <property type="protein sequence ID" value="XBS47631.1"/>
    <property type="molecule type" value="Genomic_DNA"/>
</dbReference>
<evidence type="ECO:0000313" key="2">
    <source>
        <dbReference type="EMBL" id="XBS47631.1"/>
    </source>
</evidence>
<feature type="region of interest" description="Disordered" evidence="1">
    <location>
        <begin position="218"/>
        <end position="239"/>
    </location>
</feature>
<protein>
    <submittedName>
        <fullName evidence="2">Uncharacterized protein</fullName>
    </submittedName>
</protein>
<sequence length="239" mass="26973">MMSQNELDNKLDRTAPRQVAQPTDVAQPHPRQKQAMEVFERFQKQRRMGIGIDIRGIANQLTQIEMNSKFPEELFVEHFLPLFTGEVQPTMQVNYTTWLEKVAGGEKVAVDIVDANGNTLFTVPPLFDTSILEQSKPGGESMTLIERHYSRLKEFDAAGSQQFLSKKLSGLHIKAEPTEQLYANMRVWNAIFERYGKRDKILNLGNLLENDPNKNKVVDLGGASSGNSADVSDYELDTD</sequence>
<proteinExistence type="predicted"/>
<gene>
    <name evidence="2" type="ORF">SURPRISE13_230</name>
</gene>
<evidence type="ECO:0000256" key="1">
    <source>
        <dbReference type="SAM" id="MobiDB-lite"/>
    </source>
</evidence>
<feature type="region of interest" description="Disordered" evidence="1">
    <location>
        <begin position="1"/>
        <end position="32"/>
    </location>
</feature>
<name>A0AAU7PF67_9VIRU</name>